<evidence type="ECO:0000313" key="2">
    <source>
        <dbReference type="EMBL" id="KAF1841773.1"/>
    </source>
</evidence>
<keyword evidence="3" id="KW-1185">Reference proteome</keyword>
<evidence type="ECO:0000313" key="3">
    <source>
        <dbReference type="Proteomes" id="UP000800039"/>
    </source>
</evidence>
<reference evidence="2" key="1">
    <citation type="submission" date="2020-01" db="EMBL/GenBank/DDBJ databases">
        <authorList>
            <consortium name="DOE Joint Genome Institute"/>
            <person name="Haridas S."/>
            <person name="Albert R."/>
            <person name="Binder M."/>
            <person name="Bloem J."/>
            <person name="Labutti K."/>
            <person name="Salamov A."/>
            <person name="Andreopoulos B."/>
            <person name="Baker S.E."/>
            <person name="Barry K."/>
            <person name="Bills G."/>
            <person name="Bluhm B.H."/>
            <person name="Cannon C."/>
            <person name="Castanera R."/>
            <person name="Culley D.E."/>
            <person name="Daum C."/>
            <person name="Ezra D."/>
            <person name="Gonzalez J.B."/>
            <person name="Henrissat B."/>
            <person name="Kuo A."/>
            <person name="Liang C."/>
            <person name="Lipzen A."/>
            <person name="Lutzoni F."/>
            <person name="Magnuson J."/>
            <person name="Mondo S."/>
            <person name="Nolan M."/>
            <person name="Ohm R."/>
            <person name="Pangilinan J."/>
            <person name="Park H.-J."/>
            <person name="Ramirez L."/>
            <person name="Alfaro M."/>
            <person name="Sun H."/>
            <person name="Tritt A."/>
            <person name="Yoshinaga Y."/>
            <person name="Zwiers L.-H."/>
            <person name="Turgeon B.G."/>
            <person name="Goodwin S.B."/>
            <person name="Spatafora J.W."/>
            <person name="Crous P.W."/>
            <person name="Grigoriev I.V."/>
        </authorList>
    </citation>
    <scope>NUCLEOTIDE SEQUENCE</scope>
    <source>
        <strain evidence="2">CBS 394.84</strain>
    </source>
</reference>
<dbReference type="OrthoDB" id="3766329at2759"/>
<accession>A0A9P4G9R8</accession>
<proteinExistence type="predicted"/>
<sequence>MPPSQQGPLCSCLHPPLTITPTQSTHAKPCDQSSSHDPIPSTSTTSVVVYIVTDTCYPTVSSFDSNIGTTTVDSAHSTKSSANARAKKIIYQNDGGGCTVDIDKIIEEVRQGLYTGIGVGGKEEKEGCCFARRCAVEGKLVDEDSEDEESGESGVGELDGVVDRDGDLDVDMG</sequence>
<protein>
    <submittedName>
        <fullName evidence="2">Uncharacterized protein</fullName>
    </submittedName>
</protein>
<dbReference type="EMBL" id="ML976618">
    <property type="protein sequence ID" value="KAF1841773.1"/>
    <property type="molecule type" value="Genomic_DNA"/>
</dbReference>
<feature type="region of interest" description="Disordered" evidence="1">
    <location>
        <begin position="140"/>
        <end position="173"/>
    </location>
</feature>
<evidence type="ECO:0000256" key="1">
    <source>
        <dbReference type="SAM" id="MobiDB-lite"/>
    </source>
</evidence>
<organism evidence="2 3">
    <name type="scientific">Cucurbitaria berberidis CBS 394.84</name>
    <dbReference type="NCBI Taxonomy" id="1168544"/>
    <lineage>
        <taxon>Eukaryota</taxon>
        <taxon>Fungi</taxon>
        <taxon>Dikarya</taxon>
        <taxon>Ascomycota</taxon>
        <taxon>Pezizomycotina</taxon>
        <taxon>Dothideomycetes</taxon>
        <taxon>Pleosporomycetidae</taxon>
        <taxon>Pleosporales</taxon>
        <taxon>Pleosporineae</taxon>
        <taxon>Cucurbitariaceae</taxon>
        <taxon>Cucurbitaria</taxon>
    </lineage>
</organism>
<dbReference type="AlphaFoldDB" id="A0A9P4G9R8"/>
<name>A0A9P4G9R8_9PLEO</name>
<comment type="caution">
    <text evidence="2">The sequence shown here is derived from an EMBL/GenBank/DDBJ whole genome shotgun (WGS) entry which is preliminary data.</text>
</comment>
<gene>
    <name evidence="2" type="ORF">K460DRAFT_358476</name>
</gene>
<dbReference type="RefSeq" id="XP_040784336.1">
    <property type="nucleotide sequence ID" value="XM_040932108.1"/>
</dbReference>
<dbReference type="Proteomes" id="UP000800039">
    <property type="component" value="Unassembled WGS sequence"/>
</dbReference>
<dbReference type="GeneID" id="63849360"/>